<feature type="active site" description="Proton acceptor" evidence="4">
    <location>
        <position position="41"/>
    </location>
</feature>
<evidence type="ECO:0000256" key="6">
    <source>
        <dbReference type="RuleBase" id="RU361187"/>
    </source>
</evidence>
<protein>
    <submittedName>
        <fullName evidence="8">Family 43 glycosylhydrolase</fullName>
    </submittedName>
</protein>
<evidence type="ECO:0000256" key="7">
    <source>
        <dbReference type="SAM" id="SignalP"/>
    </source>
</evidence>
<dbReference type="GO" id="GO:0004553">
    <property type="term" value="F:hydrolase activity, hydrolyzing O-glycosyl compounds"/>
    <property type="evidence" value="ECO:0007669"/>
    <property type="project" value="InterPro"/>
</dbReference>
<dbReference type="GO" id="GO:0005975">
    <property type="term" value="P:carbohydrate metabolic process"/>
    <property type="evidence" value="ECO:0007669"/>
    <property type="project" value="InterPro"/>
</dbReference>
<evidence type="ECO:0000256" key="1">
    <source>
        <dbReference type="ARBA" id="ARBA00009865"/>
    </source>
</evidence>
<feature type="site" description="Important for catalytic activity, responsible for pKa modulation of the active site Glu and correct orientation of both the proton donor and substrate" evidence="5">
    <location>
        <position position="154"/>
    </location>
</feature>
<proteinExistence type="inferred from homology"/>
<comment type="caution">
    <text evidence="8">The sequence shown here is derived from an EMBL/GenBank/DDBJ whole genome shotgun (WGS) entry which is preliminary data.</text>
</comment>
<reference evidence="8" key="1">
    <citation type="submission" date="2020-10" db="EMBL/GenBank/DDBJ databases">
        <title>Ca. Dormibacterota MAGs.</title>
        <authorList>
            <person name="Montgomery K."/>
        </authorList>
    </citation>
    <scope>NUCLEOTIDE SEQUENCE [LARGE SCALE GENOMIC DNA]</scope>
    <source>
        <strain evidence="8">SC8812_S17_10</strain>
    </source>
</reference>
<dbReference type="RefSeq" id="WP_338201433.1">
    <property type="nucleotide sequence ID" value="NZ_JAEKNR010000108.1"/>
</dbReference>
<dbReference type="EMBL" id="JAEKNR010000108">
    <property type="protein sequence ID" value="MBJ7598434.1"/>
    <property type="molecule type" value="Genomic_DNA"/>
</dbReference>
<accession>A0A934K1Y9</accession>
<dbReference type="Pfam" id="PF04616">
    <property type="entry name" value="Glyco_hydro_43"/>
    <property type="match status" value="1"/>
</dbReference>
<keyword evidence="7" id="KW-0732">Signal</keyword>
<gene>
    <name evidence="8" type="ORF">JF922_10165</name>
</gene>
<dbReference type="PANTHER" id="PTHR42812">
    <property type="entry name" value="BETA-XYLOSIDASE"/>
    <property type="match status" value="1"/>
</dbReference>
<dbReference type="InterPro" id="IPR051795">
    <property type="entry name" value="Glycosyl_Hydrlase_43"/>
</dbReference>
<feature type="chain" id="PRO_5037208677" evidence="7">
    <location>
        <begin position="19"/>
        <end position="332"/>
    </location>
</feature>
<keyword evidence="9" id="KW-1185">Reference proteome</keyword>
<dbReference type="PANTHER" id="PTHR42812:SF5">
    <property type="entry name" value="ENDO-ARABINASE"/>
    <property type="match status" value="1"/>
</dbReference>
<feature type="signal peptide" evidence="7">
    <location>
        <begin position="1"/>
        <end position="18"/>
    </location>
</feature>
<dbReference type="InterPro" id="IPR023296">
    <property type="entry name" value="Glyco_hydro_beta-prop_sf"/>
</dbReference>
<dbReference type="CDD" id="cd08999">
    <property type="entry name" value="GH43_ABN-like"/>
    <property type="match status" value="1"/>
</dbReference>
<organism evidence="8 9">
    <name type="scientific">Candidatus Nephthysia bennettiae</name>
    <dbReference type="NCBI Taxonomy" id="3127016"/>
    <lineage>
        <taxon>Bacteria</taxon>
        <taxon>Bacillati</taxon>
        <taxon>Candidatus Dormiibacterota</taxon>
        <taxon>Candidatus Dormibacteria</taxon>
        <taxon>Candidatus Dormibacterales</taxon>
        <taxon>Candidatus Dormibacteraceae</taxon>
        <taxon>Candidatus Nephthysia</taxon>
    </lineage>
</organism>
<dbReference type="InterPro" id="IPR006710">
    <property type="entry name" value="Glyco_hydro_43"/>
</dbReference>
<comment type="similarity">
    <text evidence="1 6">Belongs to the glycosyl hydrolase 43 family.</text>
</comment>
<feature type="active site" description="Proton donor" evidence="4">
    <location>
        <position position="215"/>
    </location>
</feature>
<evidence type="ECO:0000256" key="2">
    <source>
        <dbReference type="ARBA" id="ARBA00022801"/>
    </source>
</evidence>
<sequence>MRVLLGILAMSLALQSGCGGGPAPATAGRFRNPVIKADFPDPFVLRVADSSYAYATGAGAARIQVARSEDLVHWRMLPAALTTLPHWQSVEPDKTWAPDVSRIGDRFVMYYVGASLDAGRQCISVATADRPDGPFLDLSAAPLVCQAELGGSIDPTRFVDSDGAAYLLWKNDGNCCDQPADLWGQRLSEDGLTLTDQPRRLGIRNDQAWEGTVVEAPTVLAHGGRYYLFYSANAYDEATYAVGYGVSDHVLGPYTKPLRQPILSSGGSAAGPGGQSVVMGPRGDLWLAYHAWAAGRVGYRHAGVRSMWMDRLSFEGDRPVVHGPTNGWQPSP</sequence>
<evidence type="ECO:0000313" key="9">
    <source>
        <dbReference type="Proteomes" id="UP000612893"/>
    </source>
</evidence>
<dbReference type="SUPFAM" id="SSF75005">
    <property type="entry name" value="Arabinanase/levansucrase/invertase"/>
    <property type="match status" value="1"/>
</dbReference>
<evidence type="ECO:0000256" key="4">
    <source>
        <dbReference type="PIRSR" id="PIRSR606710-1"/>
    </source>
</evidence>
<name>A0A934K1Y9_9BACT</name>
<evidence type="ECO:0000256" key="5">
    <source>
        <dbReference type="PIRSR" id="PIRSR606710-2"/>
    </source>
</evidence>
<evidence type="ECO:0000313" key="8">
    <source>
        <dbReference type="EMBL" id="MBJ7598434.1"/>
    </source>
</evidence>
<evidence type="ECO:0000256" key="3">
    <source>
        <dbReference type="ARBA" id="ARBA00023295"/>
    </source>
</evidence>
<keyword evidence="2 6" id="KW-0378">Hydrolase</keyword>
<dbReference type="AlphaFoldDB" id="A0A934K1Y9"/>
<dbReference type="Gene3D" id="2.115.10.20">
    <property type="entry name" value="Glycosyl hydrolase domain, family 43"/>
    <property type="match status" value="1"/>
</dbReference>
<keyword evidence="3 6" id="KW-0326">Glycosidase</keyword>
<dbReference type="Proteomes" id="UP000612893">
    <property type="component" value="Unassembled WGS sequence"/>
</dbReference>